<dbReference type="RefSeq" id="WP_191038317.1">
    <property type="nucleotide sequence ID" value="NZ_JACXAA010000002.1"/>
</dbReference>
<reference evidence="4" key="1">
    <citation type="submission" date="2020-09" db="EMBL/GenBank/DDBJ databases">
        <authorList>
            <person name="Kim M.K."/>
        </authorList>
    </citation>
    <scope>NUCLEOTIDE SEQUENCE</scope>
    <source>
        <strain evidence="4">BT704</strain>
    </source>
</reference>
<gene>
    <name evidence="4" type="ORF">IC230_07315</name>
</gene>
<name>A0A927AZE6_9BACT</name>
<keyword evidence="5" id="KW-1185">Reference proteome</keyword>
<dbReference type="AlphaFoldDB" id="A0A927AZE6"/>
<sequence length="819" mass="90496">MKKLFTAILLIITHVVQAQSIYSFDKGLAIGPCHHYGREALYTDQLAYLLYQNKLQTPTEGQSLPGNGSQDVKWQAVTADKDHKFRGRSFNNGYLYLTYDSPREQTALLHTTGHNMVYVNGAPHAGDPYASGWLYVPVMLKKGRNELYVRTSQFSRFQGLFTELIFPKKPVSLNTDDPTLPSIVLGNQTESLWGAVVVVNTSTKPLTGLQIQSQLAGNTLSTDVPTVAPLTTRKVGFRVNGSGVQQKGDVKAQIRLIQANKTLDEKEISLAAAESLSHQNYTFISKIDGSVQYYGVAPQQKPDGQAPALFLSVHGAGVEASGQARAYQPKDWGVLVAPTNRRPRGFNWEDWGRLDALEVFDIAKKRYKPDPRRIYLTGHSMGGHGTWYLGATFPGNWAAIAPCAGYPTLADYGSHDGKIPTEGGTPMENLLLRASSPSNVLALATNYKPLGIYVLHGDADPTVSVEYARQMRKLLGTFHPDFSYYEYPGGSHWYGNESVDWKPLFEYFREHRVQVDSAAHSIDFTTTNPAISSTMRWVSIDQQLNPLQPSRIQLKRNKKGKTISGDTQNVGLLSFDLSDFQPGETITITLDSLKAISYAVKGSADKLHLVRKDQWEMGTKPTAEQKGPHRNGTFKEPFNNRMVFVYSTSGTADENNWAFNKARYDAETWYYRGNGAVDIIPDKEFNAGQYADRGVILYGNATTNRAWNKLLANCPIQASRGTLTVGSERYTGDSIGAYFAWPRPDSPTASVAVVTGTGLPGLKATDANQYFAGGSGFPDFMIFDLTMLRDGIKGIRKAGFFDNNWSLTNEQTVSQTEAP</sequence>
<evidence type="ECO:0000259" key="3">
    <source>
        <dbReference type="Pfam" id="PF00326"/>
    </source>
</evidence>
<dbReference type="SUPFAM" id="SSF53474">
    <property type="entry name" value="alpha/beta-Hydrolases"/>
    <property type="match status" value="1"/>
</dbReference>
<comment type="caution">
    <text evidence="4">The sequence shown here is derived from an EMBL/GenBank/DDBJ whole genome shotgun (WGS) entry which is preliminary data.</text>
</comment>
<dbReference type="InterPro" id="IPR050955">
    <property type="entry name" value="Plant_Biomass_Hydrol_Est"/>
</dbReference>
<feature type="domain" description="Peptidase S9 prolyl oligopeptidase catalytic" evidence="3">
    <location>
        <begin position="347"/>
        <end position="498"/>
    </location>
</feature>
<dbReference type="GO" id="GO:0008236">
    <property type="term" value="F:serine-type peptidase activity"/>
    <property type="evidence" value="ECO:0007669"/>
    <property type="project" value="InterPro"/>
</dbReference>
<protein>
    <submittedName>
        <fullName evidence="4">Prolyl oligopeptidase family serine peptidase</fullName>
    </submittedName>
</protein>
<evidence type="ECO:0000313" key="5">
    <source>
        <dbReference type="Proteomes" id="UP000653797"/>
    </source>
</evidence>
<evidence type="ECO:0000256" key="1">
    <source>
        <dbReference type="ARBA" id="ARBA00022729"/>
    </source>
</evidence>
<dbReference type="PANTHER" id="PTHR43037">
    <property type="entry name" value="UNNAMED PRODUCT-RELATED"/>
    <property type="match status" value="1"/>
</dbReference>
<accession>A0A927AZE6</accession>
<dbReference type="Pfam" id="PF00326">
    <property type="entry name" value="Peptidase_S9"/>
    <property type="match status" value="1"/>
</dbReference>
<dbReference type="Proteomes" id="UP000653797">
    <property type="component" value="Unassembled WGS sequence"/>
</dbReference>
<dbReference type="EMBL" id="JACXAA010000002">
    <property type="protein sequence ID" value="MBD2752691.1"/>
    <property type="molecule type" value="Genomic_DNA"/>
</dbReference>
<keyword evidence="1 2" id="KW-0732">Signal</keyword>
<dbReference type="PANTHER" id="PTHR43037:SF4">
    <property type="entry name" value="PEPTIDASE S9 PROLYL OLIGOPEPTIDASE CATALYTIC DOMAIN-CONTAINING PROTEIN"/>
    <property type="match status" value="1"/>
</dbReference>
<dbReference type="InterPro" id="IPR001375">
    <property type="entry name" value="Peptidase_S9_cat"/>
</dbReference>
<dbReference type="InterPro" id="IPR029058">
    <property type="entry name" value="AB_hydrolase_fold"/>
</dbReference>
<evidence type="ECO:0000313" key="4">
    <source>
        <dbReference type="EMBL" id="MBD2752691.1"/>
    </source>
</evidence>
<organism evidence="4 5">
    <name type="scientific">Spirosoma validum</name>
    <dbReference type="NCBI Taxonomy" id="2771355"/>
    <lineage>
        <taxon>Bacteria</taxon>
        <taxon>Pseudomonadati</taxon>
        <taxon>Bacteroidota</taxon>
        <taxon>Cytophagia</taxon>
        <taxon>Cytophagales</taxon>
        <taxon>Cytophagaceae</taxon>
        <taxon>Spirosoma</taxon>
    </lineage>
</organism>
<feature type="signal peptide" evidence="2">
    <location>
        <begin position="1"/>
        <end position="18"/>
    </location>
</feature>
<dbReference type="Gene3D" id="3.40.50.1820">
    <property type="entry name" value="alpha/beta hydrolase"/>
    <property type="match status" value="1"/>
</dbReference>
<proteinExistence type="predicted"/>
<feature type="chain" id="PRO_5037462190" evidence="2">
    <location>
        <begin position="19"/>
        <end position="819"/>
    </location>
</feature>
<evidence type="ECO:0000256" key="2">
    <source>
        <dbReference type="SAM" id="SignalP"/>
    </source>
</evidence>
<dbReference type="GO" id="GO:0006508">
    <property type="term" value="P:proteolysis"/>
    <property type="evidence" value="ECO:0007669"/>
    <property type="project" value="InterPro"/>
</dbReference>